<feature type="chain" id="PRO_5035893781" evidence="1">
    <location>
        <begin position="23"/>
        <end position="55"/>
    </location>
</feature>
<evidence type="ECO:0000313" key="3">
    <source>
        <dbReference type="Proteomes" id="UP000822688"/>
    </source>
</evidence>
<keyword evidence="3" id="KW-1185">Reference proteome</keyword>
<evidence type="ECO:0000256" key="1">
    <source>
        <dbReference type="SAM" id="SignalP"/>
    </source>
</evidence>
<sequence length="55" mass="6502">MHCVRCLQLGVLLAWIVRRIWGHNSVVRLQISMKLRTIYCKPWRLSPAHCCHCQS</sequence>
<reference evidence="2 3" key="1">
    <citation type="submission" date="2020-06" db="EMBL/GenBank/DDBJ databases">
        <title>WGS assembly of Ceratodon purpureus strain R40.</title>
        <authorList>
            <person name="Carey S.B."/>
            <person name="Jenkins J."/>
            <person name="Shu S."/>
            <person name="Lovell J.T."/>
            <person name="Sreedasyam A."/>
            <person name="Maumus F."/>
            <person name="Tiley G.P."/>
            <person name="Fernandez-Pozo N."/>
            <person name="Barry K."/>
            <person name="Chen C."/>
            <person name="Wang M."/>
            <person name="Lipzen A."/>
            <person name="Daum C."/>
            <person name="Saski C.A."/>
            <person name="Payton A.C."/>
            <person name="Mcbreen J.C."/>
            <person name="Conrad R.E."/>
            <person name="Kollar L.M."/>
            <person name="Olsson S."/>
            <person name="Huttunen S."/>
            <person name="Landis J.B."/>
            <person name="Wickett N.J."/>
            <person name="Johnson M.G."/>
            <person name="Rensing S.A."/>
            <person name="Grimwood J."/>
            <person name="Schmutz J."/>
            <person name="Mcdaniel S.F."/>
        </authorList>
    </citation>
    <scope>NUCLEOTIDE SEQUENCE [LARGE SCALE GENOMIC DNA]</scope>
    <source>
        <strain evidence="2 3">R40</strain>
    </source>
</reference>
<feature type="signal peptide" evidence="1">
    <location>
        <begin position="1"/>
        <end position="22"/>
    </location>
</feature>
<accession>A0A8T0GH55</accession>
<comment type="caution">
    <text evidence="2">The sequence shown here is derived from an EMBL/GenBank/DDBJ whole genome shotgun (WGS) entry which is preliminary data.</text>
</comment>
<organism evidence="2 3">
    <name type="scientific">Ceratodon purpureus</name>
    <name type="common">Fire moss</name>
    <name type="synonym">Dicranum purpureum</name>
    <dbReference type="NCBI Taxonomy" id="3225"/>
    <lineage>
        <taxon>Eukaryota</taxon>
        <taxon>Viridiplantae</taxon>
        <taxon>Streptophyta</taxon>
        <taxon>Embryophyta</taxon>
        <taxon>Bryophyta</taxon>
        <taxon>Bryophytina</taxon>
        <taxon>Bryopsida</taxon>
        <taxon>Dicranidae</taxon>
        <taxon>Pseudoditrichales</taxon>
        <taxon>Ditrichaceae</taxon>
        <taxon>Ceratodon</taxon>
    </lineage>
</organism>
<evidence type="ECO:0000313" key="2">
    <source>
        <dbReference type="EMBL" id="KAG0557499.1"/>
    </source>
</evidence>
<gene>
    <name evidence="2" type="ORF">KC19_11G135400</name>
</gene>
<dbReference type="Proteomes" id="UP000822688">
    <property type="component" value="Chromosome 11"/>
</dbReference>
<name>A0A8T0GH55_CERPU</name>
<protein>
    <submittedName>
        <fullName evidence="2">Uncharacterized protein</fullName>
    </submittedName>
</protein>
<dbReference type="EMBL" id="CM026432">
    <property type="protein sequence ID" value="KAG0557499.1"/>
    <property type="molecule type" value="Genomic_DNA"/>
</dbReference>
<dbReference type="AlphaFoldDB" id="A0A8T0GH55"/>
<keyword evidence="1" id="KW-0732">Signal</keyword>
<proteinExistence type="predicted"/>